<evidence type="ECO:0000313" key="1">
    <source>
        <dbReference type="EMBL" id="GAO98626.1"/>
    </source>
</evidence>
<gene>
    <name evidence="1" type="ORF">Cva_01290</name>
</gene>
<reference evidence="1 2" key="1">
    <citation type="submission" date="2015-03" db="EMBL/GenBank/DDBJ databases">
        <title>Caedibacter varicaedens, whole genome shotgun sequence.</title>
        <authorList>
            <person name="Suzuki H."/>
            <person name="Dapper A.L."/>
            <person name="Gibson A.K."/>
            <person name="Jackson C."/>
            <person name="Lee H."/>
            <person name="Pejaver V.R."/>
            <person name="Doak T."/>
            <person name="Lynch M."/>
        </authorList>
    </citation>
    <scope>NUCLEOTIDE SEQUENCE [LARGE SCALE GENOMIC DNA]</scope>
</reference>
<keyword evidence="2" id="KW-1185">Reference proteome</keyword>
<dbReference type="AlphaFoldDB" id="A0A0K8MDM1"/>
<proteinExistence type="predicted"/>
<dbReference type="PROSITE" id="PS51257">
    <property type="entry name" value="PROKAR_LIPOPROTEIN"/>
    <property type="match status" value="1"/>
</dbReference>
<protein>
    <recommendedName>
        <fullName evidence="3">Lipoprotein</fullName>
    </recommendedName>
</protein>
<sequence length="105" mass="12073">MKAPFSALGLFFVLVGCSGEPSCLSKAQMAELETLKADKDLWDKDSKSLRSFRERYNHVKLSLYDELIEINKSFAPNDSKEQARRHLFIPKDIKSHLDSLSKRKK</sequence>
<evidence type="ECO:0008006" key="3">
    <source>
        <dbReference type="Google" id="ProtNLM"/>
    </source>
</evidence>
<dbReference type="EMBL" id="BBVC01000073">
    <property type="protein sequence ID" value="GAO98626.1"/>
    <property type="molecule type" value="Genomic_DNA"/>
</dbReference>
<name>A0A0K8MDM1_9PROT</name>
<organism evidence="1 2">
    <name type="scientific">Caedimonas varicaedens</name>
    <dbReference type="NCBI Taxonomy" id="1629334"/>
    <lineage>
        <taxon>Bacteria</taxon>
        <taxon>Pseudomonadati</taxon>
        <taxon>Pseudomonadota</taxon>
        <taxon>Alphaproteobacteria</taxon>
        <taxon>Holosporales</taxon>
        <taxon>Caedimonadaceae</taxon>
        <taxon>Caedimonas</taxon>
    </lineage>
</organism>
<comment type="caution">
    <text evidence="1">The sequence shown here is derived from an EMBL/GenBank/DDBJ whole genome shotgun (WGS) entry which is preliminary data.</text>
</comment>
<dbReference type="Proteomes" id="UP000036771">
    <property type="component" value="Unassembled WGS sequence"/>
</dbReference>
<evidence type="ECO:0000313" key="2">
    <source>
        <dbReference type="Proteomes" id="UP000036771"/>
    </source>
</evidence>
<accession>A0A0K8MDM1</accession>